<protein>
    <submittedName>
        <fullName evidence="2">Uncharacterized protein</fullName>
    </submittedName>
</protein>
<proteinExistence type="predicted"/>
<evidence type="ECO:0000313" key="3">
    <source>
        <dbReference type="Proteomes" id="UP001428341"/>
    </source>
</evidence>
<keyword evidence="1" id="KW-0472">Membrane</keyword>
<dbReference type="AlphaFoldDB" id="A0AAP0MBR8"/>
<evidence type="ECO:0000313" key="2">
    <source>
        <dbReference type="EMBL" id="KAK9200186.1"/>
    </source>
</evidence>
<organism evidence="2 3">
    <name type="scientific">Citrus x changshan-huyou</name>
    <dbReference type="NCBI Taxonomy" id="2935761"/>
    <lineage>
        <taxon>Eukaryota</taxon>
        <taxon>Viridiplantae</taxon>
        <taxon>Streptophyta</taxon>
        <taxon>Embryophyta</taxon>
        <taxon>Tracheophyta</taxon>
        <taxon>Spermatophyta</taxon>
        <taxon>Magnoliopsida</taxon>
        <taxon>eudicotyledons</taxon>
        <taxon>Gunneridae</taxon>
        <taxon>Pentapetalae</taxon>
        <taxon>rosids</taxon>
        <taxon>malvids</taxon>
        <taxon>Sapindales</taxon>
        <taxon>Rutaceae</taxon>
        <taxon>Aurantioideae</taxon>
        <taxon>Citrus</taxon>
    </lineage>
</organism>
<comment type="caution">
    <text evidence="2">The sequence shown here is derived from an EMBL/GenBank/DDBJ whole genome shotgun (WGS) entry which is preliminary data.</text>
</comment>
<sequence>MRISFRNALQLLRICKLSKLLVYIFYSVVLEAAPYLISLEKGLGSLIKGFLELAKELSYLYSNKAMEPSESKASYF</sequence>
<reference evidence="2 3" key="1">
    <citation type="submission" date="2024-05" db="EMBL/GenBank/DDBJ databases">
        <title>Haplotype-resolved chromosome-level genome assembly of Huyou (Citrus changshanensis).</title>
        <authorList>
            <person name="Miao C."/>
            <person name="Chen W."/>
            <person name="Wu Y."/>
            <person name="Wang L."/>
            <person name="Zhao S."/>
            <person name="Grierson D."/>
            <person name="Xu C."/>
            <person name="Chen K."/>
        </authorList>
    </citation>
    <scope>NUCLEOTIDE SEQUENCE [LARGE SCALE GENOMIC DNA]</scope>
    <source>
        <strain evidence="2">01-14</strain>
        <tissue evidence="2">Leaf</tissue>
    </source>
</reference>
<name>A0AAP0MBR8_9ROSI</name>
<accession>A0AAP0MBR8</accession>
<dbReference type="EMBL" id="JBCGBO010000005">
    <property type="protein sequence ID" value="KAK9200186.1"/>
    <property type="molecule type" value="Genomic_DNA"/>
</dbReference>
<keyword evidence="3" id="KW-1185">Reference proteome</keyword>
<keyword evidence="1" id="KW-1133">Transmembrane helix</keyword>
<gene>
    <name evidence="2" type="ORF">WN944_015382</name>
</gene>
<keyword evidence="1" id="KW-0812">Transmembrane</keyword>
<feature type="transmembrane region" description="Helical" evidence="1">
    <location>
        <begin position="20"/>
        <end position="37"/>
    </location>
</feature>
<evidence type="ECO:0000256" key="1">
    <source>
        <dbReference type="SAM" id="Phobius"/>
    </source>
</evidence>
<dbReference type="Proteomes" id="UP001428341">
    <property type="component" value="Unassembled WGS sequence"/>
</dbReference>